<sequence>MLGGGVAKRYADALYTLAVERDIVEQVEADLVTVTKTLEEYPDMARFLLNPVINANVKKEQIRQLFGTVLSPIVVNFLQLLLDRHRENQLQAIKREYVRRVDEARGRVKAHIETAYPLAETELVSVEHKLGASCGKTVQLTASVNPDLIAGARIRIGDRVLDASVKGQLDRFRESLKRYQVR</sequence>
<dbReference type="Proteomes" id="UP001057291">
    <property type="component" value="Unassembled WGS sequence"/>
</dbReference>
<keyword evidence="8" id="KW-1003">Cell membrane</keyword>
<reference evidence="9" key="1">
    <citation type="journal article" date="2023" name="Int. J. Syst. Evol. Microbiol.">
        <title>Collibacillus ludicampi gen. nov., sp. nov., a new soil bacterium of the family Alicyclobacillaceae.</title>
        <authorList>
            <person name="Jojima T."/>
            <person name="Ioku Y."/>
            <person name="Fukuta Y."/>
            <person name="Shirasaka N."/>
            <person name="Matsumura Y."/>
            <person name="Mori M."/>
        </authorList>
    </citation>
    <scope>NUCLEOTIDE SEQUENCE</scope>
    <source>
        <strain evidence="9">TP075</strain>
    </source>
</reference>
<comment type="similarity">
    <text evidence="8">Belongs to the ATPase delta chain family.</text>
</comment>
<dbReference type="InterPro" id="IPR020781">
    <property type="entry name" value="ATPase_OSCP/d_CS"/>
</dbReference>
<comment type="function">
    <text evidence="8">F(1)F(0) ATP synthase produces ATP from ADP in the presence of a proton or sodium gradient. F-type ATPases consist of two structural domains, F(1) containing the extramembraneous catalytic core and F(0) containing the membrane proton channel, linked together by a central stalk and a peripheral stalk. During catalysis, ATP synthesis in the catalytic domain of F(1) is coupled via a rotary mechanism of the central stalk subunits to proton translocation.</text>
</comment>
<dbReference type="Pfam" id="PF00213">
    <property type="entry name" value="OSCP"/>
    <property type="match status" value="1"/>
</dbReference>
<evidence type="ECO:0000256" key="8">
    <source>
        <dbReference type="HAMAP-Rule" id="MF_01416"/>
    </source>
</evidence>
<comment type="caution">
    <text evidence="9">The sequence shown here is derived from an EMBL/GenBank/DDBJ whole genome shotgun (WGS) entry which is preliminary data.</text>
</comment>
<organism evidence="9 10">
    <name type="scientific">Collibacillus ludicampi</name>
    <dbReference type="NCBI Taxonomy" id="2771369"/>
    <lineage>
        <taxon>Bacteria</taxon>
        <taxon>Bacillati</taxon>
        <taxon>Bacillota</taxon>
        <taxon>Bacilli</taxon>
        <taxon>Bacillales</taxon>
        <taxon>Alicyclobacillaceae</taxon>
        <taxon>Collibacillus</taxon>
    </lineage>
</organism>
<dbReference type="GO" id="GO:0005886">
    <property type="term" value="C:plasma membrane"/>
    <property type="evidence" value="ECO:0007669"/>
    <property type="project" value="UniProtKB-SubCell"/>
</dbReference>
<keyword evidence="3 8" id="KW-0375">Hydrogen ion transport</keyword>
<dbReference type="PRINTS" id="PR00125">
    <property type="entry name" value="ATPASEDELTA"/>
</dbReference>
<name>A0AAV4LDF6_9BACL</name>
<evidence type="ECO:0000256" key="6">
    <source>
        <dbReference type="ARBA" id="ARBA00023196"/>
    </source>
</evidence>
<evidence type="ECO:0000256" key="5">
    <source>
        <dbReference type="ARBA" id="ARBA00023136"/>
    </source>
</evidence>
<keyword evidence="2 8" id="KW-0813">Transport</keyword>
<evidence type="ECO:0000256" key="7">
    <source>
        <dbReference type="ARBA" id="ARBA00023310"/>
    </source>
</evidence>
<evidence type="ECO:0000256" key="4">
    <source>
        <dbReference type="ARBA" id="ARBA00023065"/>
    </source>
</evidence>
<evidence type="ECO:0000256" key="1">
    <source>
        <dbReference type="ARBA" id="ARBA00004370"/>
    </source>
</evidence>
<protein>
    <recommendedName>
        <fullName evidence="8">ATP synthase subunit delta</fullName>
    </recommendedName>
    <alternativeName>
        <fullName evidence="8">ATP synthase F(1) sector subunit delta</fullName>
    </alternativeName>
    <alternativeName>
        <fullName evidence="8">F-type ATPase subunit delta</fullName>
        <shortName evidence="8">F-ATPase subunit delta</shortName>
    </alternativeName>
</protein>
<dbReference type="PANTHER" id="PTHR11910">
    <property type="entry name" value="ATP SYNTHASE DELTA CHAIN"/>
    <property type="match status" value="1"/>
</dbReference>
<accession>A0AAV4LDF6</accession>
<dbReference type="NCBIfam" id="TIGR01145">
    <property type="entry name" value="ATP_synt_delta"/>
    <property type="match status" value="1"/>
</dbReference>
<keyword evidence="5 8" id="KW-0472">Membrane</keyword>
<dbReference type="RefSeq" id="WP_282198881.1">
    <property type="nucleotide sequence ID" value="NZ_BOQE01000001.1"/>
</dbReference>
<dbReference type="InterPro" id="IPR000711">
    <property type="entry name" value="ATPase_OSCP/dsu"/>
</dbReference>
<proteinExistence type="inferred from homology"/>
<keyword evidence="4 8" id="KW-0406">Ion transport</keyword>
<dbReference type="GO" id="GO:0045259">
    <property type="term" value="C:proton-transporting ATP synthase complex"/>
    <property type="evidence" value="ECO:0007669"/>
    <property type="project" value="UniProtKB-KW"/>
</dbReference>
<comment type="function">
    <text evidence="8">This protein is part of the stalk that links CF(0) to CF(1). It either transmits conformational changes from CF(0) to CF(1) or is implicated in proton conduction.</text>
</comment>
<keyword evidence="7 8" id="KW-0066">ATP synthesis</keyword>
<evidence type="ECO:0000313" key="10">
    <source>
        <dbReference type="Proteomes" id="UP001057291"/>
    </source>
</evidence>
<keyword evidence="6 8" id="KW-0139">CF(1)</keyword>
<dbReference type="GO" id="GO:0046933">
    <property type="term" value="F:proton-transporting ATP synthase activity, rotational mechanism"/>
    <property type="evidence" value="ECO:0007669"/>
    <property type="project" value="UniProtKB-UniRule"/>
</dbReference>
<dbReference type="HAMAP" id="MF_01416">
    <property type="entry name" value="ATP_synth_delta_bact"/>
    <property type="match status" value="1"/>
</dbReference>
<evidence type="ECO:0000256" key="3">
    <source>
        <dbReference type="ARBA" id="ARBA00022781"/>
    </source>
</evidence>
<dbReference type="AlphaFoldDB" id="A0AAV4LDF6"/>
<gene>
    <name evidence="8" type="primary">atpH</name>
    <name evidence="9" type="ORF">DNHGIG_12520</name>
</gene>
<evidence type="ECO:0000313" key="9">
    <source>
        <dbReference type="EMBL" id="GIM45703.1"/>
    </source>
</evidence>
<dbReference type="InterPro" id="IPR026015">
    <property type="entry name" value="ATP_synth_OSCP/delta_N_sf"/>
</dbReference>
<evidence type="ECO:0000256" key="2">
    <source>
        <dbReference type="ARBA" id="ARBA00022448"/>
    </source>
</evidence>
<comment type="subcellular location">
    <subcellularLocation>
        <location evidence="8">Cell membrane</location>
        <topology evidence="8">Peripheral membrane protein</topology>
    </subcellularLocation>
    <subcellularLocation>
        <location evidence="1">Membrane</location>
    </subcellularLocation>
</comment>
<dbReference type="Gene3D" id="1.10.520.20">
    <property type="entry name" value="N-terminal domain of the delta subunit of the F1F0-ATP synthase"/>
    <property type="match status" value="1"/>
</dbReference>
<dbReference type="EMBL" id="BOQE01000001">
    <property type="protein sequence ID" value="GIM45703.1"/>
    <property type="molecule type" value="Genomic_DNA"/>
</dbReference>
<dbReference type="PROSITE" id="PS00389">
    <property type="entry name" value="ATPASE_DELTA"/>
    <property type="match status" value="1"/>
</dbReference>
<dbReference type="SUPFAM" id="SSF47928">
    <property type="entry name" value="N-terminal domain of the delta subunit of the F1F0-ATP synthase"/>
    <property type="match status" value="1"/>
</dbReference>
<keyword evidence="10" id="KW-1185">Reference proteome</keyword>